<evidence type="ECO:0000313" key="2">
    <source>
        <dbReference type="Proteomes" id="UP001431019"/>
    </source>
</evidence>
<keyword evidence="2" id="KW-1185">Reference proteome</keyword>
<evidence type="ECO:0000313" key="1">
    <source>
        <dbReference type="EMBL" id="MCC8395169.1"/>
    </source>
</evidence>
<dbReference type="Proteomes" id="UP001431019">
    <property type="component" value="Unassembled WGS sequence"/>
</dbReference>
<name>A0ABS8JZW5_9BURK</name>
<sequence length="239" mass="26415">MHVHKTLICWFHSGETLRSRSVSDIVLSGVVDIPAPPIRLRADWDREIASNIVLEPGDVDMLPLARARMRWPDYMRCVRAVADWTDALGIPHVLAASDVALMACRGARYHHDGDQYGGAAFCNLFLSEDNGLDVFFPASGVRVPLTRGTVILFDPCQPHGVVPRGASVFNEADFAADRNRIQVFLTWELSIEEARVAQSLRTVFDVAASNCVAPEDEQLWFNGGPVGVCPESGRWCRAQ</sequence>
<dbReference type="EMBL" id="JAJITD010000011">
    <property type="protein sequence ID" value="MCC8395169.1"/>
    <property type="molecule type" value="Genomic_DNA"/>
</dbReference>
<accession>A0ABS8JZW5</accession>
<comment type="caution">
    <text evidence="1">The sequence shown here is derived from an EMBL/GenBank/DDBJ whole genome shotgun (WGS) entry which is preliminary data.</text>
</comment>
<protein>
    <recommendedName>
        <fullName evidence="3">2OG-Fe(II) oxygenase superfamily protein</fullName>
    </recommendedName>
</protein>
<reference evidence="1 2" key="1">
    <citation type="submission" date="2021-11" db="EMBL/GenBank/DDBJ databases">
        <authorList>
            <person name="Oh E.-T."/>
            <person name="Kim S.-B."/>
        </authorList>
    </citation>
    <scope>NUCLEOTIDE SEQUENCE [LARGE SCALE GENOMIC DNA]</scope>
    <source>
        <strain evidence="1 2">MMS20-SJTR3</strain>
    </source>
</reference>
<evidence type="ECO:0008006" key="3">
    <source>
        <dbReference type="Google" id="ProtNLM"/>
    </source>
</evidence>
<proteinExistence type="predicted"/>
<dbReference type="RefSeq" id="WP_230511384.1">
    <property type="nucleotide sequence ID" value="NZ_JAJITD010000011.1"/>
</dbReference>
<gene>
    <name evidence="1" type="ORF">LJ656_21510</name>
</gene>
<organism evidence="1 2">
    <name type="scientific">Paraburkholderia sejongensis</name>
    <dbReference type="NCBI Taxonomy" id="2886946"/>
    <lineage>
        <taxon>Bacteria</taxon>
        <taxon>Pseudomonadati</taxon>
        <taxon>Pseudomonadota</taxon>
        <taxon>Betaproteobacteria</taxon>
        <taxon>Burkholderiales</taxon>
        <taxon>Burkholderiaceae</taxon>
        <taxon>Paraburkholderia</taxon>
    </lineage>
</organism>